<dbReference type="PROSITE" id="PS50802">
    <property type="entry name" value="OTU"/>
    <property type="match status" value="1"/>
</dbReference>
<dbReference type="EC" id="3.4.19.12" evidence="3"/>
<feature type="region of interest" description="Disordered" evidence="4">
    <location>
        <begin position="1"/>
        <end position="44"/>
    </location>
</feature>
<evidence type="ECO:0000256" key="4">
    <source>
        <dbReference type="SAM" id="MobiDB-lite"/>
    </source>
</evidence>
<gene>
    <name evidence="6" type="ORF">D9Q98_008104</name>
</gene>
<dbReference type="Proteomes" id="UP001055712">
    <property type="component" value="Unassembled WGS sequence"/>
</dbReference>
<comment type="subcellular location">
    <subcellularLocation>
        <location evidence="3">Cytoplasm</location>
    </subcellularLocation>
</comment>
<dbReference type="Gene3D" id="3.90.70.80">
    <property type="match status" value="1"/>
</dbReference>
<reference evidence="6" key="2">
    <citation type="submission" date="2020-11" db="EMBL/GenBank/DDBJ databases">
        <authorList>
            <person name="Cecchin M."/>
            <person name="Marcolungo L."/>
            <person name="Rossato M."/>
            <person name="Girolomoni L."/>
            <person name="Cosentino E."/>
            <person name="Cuine S."/>
            <person name="Li-Beisson Y."/>
            <person name="Delledonne M."/>
            <person name="Ballottari M."/>
        </authorList>
    </citation>
    <scope>NUCLEOTIDE SEQUENCE</scope>
    <source>
        <strain evidence="6">211/11P</strain>
        <tissue evidence="6">Whole cell</tissue>
    </source>
</reference>
<reference evidence="6" key="1">
    <citation type="journal article" date="2019" name="Plant J.">
        <title>Chlorella vulgaris genome assembly and annotation reveals the molecular basis for metabolic acclimation to high light conditions.</title>
        <authorList>
            <person name="Cecchin M."/>
            <person name="Marcolungo L."/>
            <person name="Rossato M."/>
            <person name="Girolomoni L."/>
            <person name="Cosentino E."/>
            <person name="Cuine S."/>
            <person name="Li-Beisson Y."/>
            <person name="Delledonne M."/>
            <person name="Ballottari M."/>
        </authorList>
    </citation>
    <scope>NUCLEOTIDE SEQUENCE</scope>
    <source>
        <strain evidence="6">211/11P</strain>
    </source>
</reference>
<protein>
    <recommendedName>
        <fullName evidence="3">Ubiquitin thioesterase OTU</fullName>
        <ecNumber evidence="3">3.4.19.12</ecNumber>
    </recommendedName>
</protein>
<dbReference type="AlphaFoldDB" id="A0A9D4TG30"/>
<keyword evidence="3" id="KW-0788">Thiol protease</keyword>
<dbReference type="PANTHER" id="PTHR13312">
    <property type="entry name" value="HIV-INDUCED PROTEIN-7-LIKE PROTEASE"/>
    <property type="match status" value="1"/>
</dbReference>
<feature type="compositionally biased region" description="Polar residues" evidence="4">
    <location>
        <begin position="1"/>
        <end position="12"/>
    </location>
</feature>
<dbReference type="Pfam" id="PF02338">
    <property type="entry name" value="OTU"/>
    <property type="match status" value="1"/>
</dbReference>
<evidence type="ECO:0000313" key="6">
    <source>
        <dbReference type="EMBL" id="KAI3424715.1"/>
    </source>
</evidence>
<evidence type="ECO:0000256" key="2">
    <source>
        <dbReference type="ARBA" id="ARBA00022801"/>
    </source>
</evidence>
<dbReference type="GO" id="GO:0004843">
    <property type="term" value="F:cysteine-type deubiquitinase activity"/>
    <property type="evidence" value="ECO:0007669"/>
    <property type="project" value="UniProtKB-UniRule"/>
</dbReference>
<proteinExistence type="predicted"/>
<keyword evidence="7" id="KW-1185">Reference proteome</keyword>
<evidence type="ECO:0000256" key="3">
    <source>
        <dbReference type="RuleBase" id="RU367104"/>
    </source>
</evidence>
<comment type="catalytic activity">
    <reaction evidence="1 3">
        <text>Thiol-dependent hydrolysis of ester, thioester, amide, peptide and isopeptide bonds formed by the C-terminal Gly of ubiquitin (a 76-residue protein attached to proteins as an intracellular targeting signal).</text>
        <dbReference type="EC" id="3.4.19.12"/>
    </reaction>
</comment>
<comment type="caution">
    <text evidence="6">The sequence shown here is derived from an EMBL/GenBank/DDBJ whole genome shotgun (WGS) entry which is preliminary data.</text>
</comment>
<dbReference type="InterPro" id="IPR003323">
    <property type="entry name" value="OTU_dom"/>
</dbReference>
<dbReference type="GO" id="GO:0016579">
    <property type="term" value="P:protein deubiquitination"/>
    <property type="evidence" value="ECO:0007669"/>
    <property type="project" value="TreeGrafter"/>
</dbReference>
<dbReference type="SUPFAM" id="SSF54001">
    <property type="entry name" value="Cysteine proteinases"/>
    <property type="match status" value="1"/>
</dbReference>
<dbReference type="PANTHER" id="PTHR13312:SF6">
    <property type="entry name" value="UBIQUITIN THIOESTERASE OTU"/>
    <property type="match status" value="1"/>
</dbReference>
<evidence type="ECO:0000259" key="5">
    <source>
        <dbReference type="PROSITE" id="PS50802"/>
    </source>
</evidence>
<accession>A0A9D4TG30</accession>
<keyword evidence="2 3" id="KW-0378">Hydrolase</keyword>
<keyword evidence="3" id="KW-0833">Ubl conjugation pathway</keyword>
<dbReference type="OrthoDB" id="567467at2759"/>
<dbReference type="GO" id="GO:0036503">
    <property type="term" value="P:ERAD pathway"/>
    <property type="evidence" value="ECO:0007669"/>
    <property type="project" value="TreeGrafter"/>
</dbReference>
<dbReference type="InterPro" id="IPR038765">
    <property type="entry name" value="Papain-like_cys_pep_sf"/>
</dbReference>
<keyword evidence="3" id="KW-0645">Protease</keyword>
<sequence length="257" mass="27996">MPLTRPSTSLSAALQRRPTARPSARAGTAPRHAGPHAPPVQPWTRRRAVAVNAVVSALSNVPAAVRLGRSGCALLQFAKRSRRAASFGRLRFASASSSSSSEADTQQELQFSLLRIAGDGRCLFRSLAQGGHLATAADAAKRPQLLPPAAETARADELRQEVCDELLKRRDELCWFIDEDYDRYVARMRQPHTWGGEPELAAAMHVLQRPIAVFMQGNPSLVLVSRYGEDEHGDRAEVPLLFHGGGHYDLLLSPPLA</sequence>
<name>A0A9D4TG30_CHLVU</name>
<keyword evidence="3" id="KW-0963">Cytoplasm</keyword>
<feature type="domain" description="OTU" evidence="5">
    <location>
        <begin position="111"/>
        <end position="254"/>
    </location>
</feature>
<dbReference type="GO" id="GO:0005634">
    <property type="term" value="C:nucleus"/>
    <property type="evidence" value="ECO:0007669"/>
    <property type="project" value="TreeGrafter"/>
</dbReference>
<dbReference type="EMBL" id="SIDB01000012">
    <property type="protein sequence ID" value="KAI3424715.1"/>
    <property type="molecule type" value="Genomic_DNA"/>
</dbReference>
<organism evidence="6 7">
    <name type="scientific">Chlorella vulgaris</name>
    <name type="common">Green alga</name>
    <dbReference type="NCBI Taxonomy" id="3077"/>
    <lineage>
        <taxon>Eukaryota</taxon>
        <taxon>Viridiplantae</taxon>
        <taxon>Chlorophyta</taxon>
        <taxon>core chlorophytes</taxon>
        <taxon>Trebouxiophyceae</taxon>
        <taxon>Chlorellales</taxon>
        <taxon>Chlorellaceae</taxon>
        <taxon>Chlorella clade</taxon>
        <taxon>Chlorella</taxon>
    </lineage>
</organism>
<evidence type="ECO:0000256" key="1">
    <source>
        <dbReference type="ARBA" id="ARBA00000707"/>
    </source>
</evidence>
<dbReference type="GO" id="GO:0030968">
    <property type="term" value="P:endoplasmic reticulum unfolded protein response"/>
    <property type="evidence" value="ECO:0007669"/>
    <property type="project" value="TreeGrafter"/>
</dbReference>
<comment type="function">
    <text evidence="3">Hydrolase that can remove conjugated ubiquitin from proteins and may therefore play an important regulatory role at the level of protein turnover by preventing degradation.</text>
</comment>
<evidence type="ECO:0000313" key="7">
    <source>
        <dbReference type="Proteomes" id="UP001055712"/>
    </source>
</evidence>
<dbReference type="GO" id="GO:0005829">
    <property type="term" value="C:cytosol"/>
    <property type="evidence" value="ECO:0007669"/>
    <property type="project" value="TreeGrafter"/>
</dbReference>